<evidence type="ECO:0000256" key="1">
    <source>
        <dbReference type="SAM" id="Coils"/>
    </source>
</evidence>
<dbReference type="AlphaFoldDB" id="A0AAN6Y1I9"/>
<dbReference type="Proteomes" id="UP001301769">
    <property type="component" value="Unassembled WGS sequence"/>
</dbReference>
<organism evidence="4 5">
    <name type="scientific">Rhypophila decipiens</name>
    <dbReference type="NCBI Taxonomy" id="261697"/>
    <lineage>
        <taxon>Eukaryota</taxon>
        <taxon>Fungi</taxon>
        <taxon>Dikarya</taxon>
        <taxon>Ascomycota</taxon>
        <taxon>Pezizomycotina</taxon>
        <taxon>Sordariomycetes</taxon>
        <taxon>Sordariomycetidae</taxon>
        <taxon>Sordariales</taxon>
        <taxon>Naviculisporaceae</taxon>
        <taxon>Rhypophila</taxon>
    </lineage>
</organism>
<dbReference type="PROSITE" id="PS50097">
    <property type="entry name" value="BTB"/>
    <property type="match status" value="1"/>
</dbReference>
<dbReference type="InterPro" id="IPR011333">
    <property type="entry name" value="SKP1/BTB/POZ_sf"/>
</dbReference>
<gene>
    <name evidence="4" type="ORF">QBC37DRAFT_403370</name>
</gene>
<evidence type="ECO:0000256" key="2">
    <source>
        <dbReference type="SAM" id="MobiDB-lite"/>
    </source>
</evidence>
<protein>
    <recommendedName>
        <fullName evidence="3">BTB domain-containing protein</fullName>
    </recommendedName>
</protein>
<proteinExistence type="predicted"/>
<comment type="caution">
    <text evidence="4">The sequence shown here is derived from an EMBL/GenBank/DDBJ whole genome shotgun (WGS) entry which is preliminary data.</text>
</comment>
<feature type="coiled-coil region" evidence="1">
    <location>
        <begin position="717"/>
        <end position="744"/>
    </location>
</feature>
<reference evidence="4" key="1">
    <citation type="journal article" date="2023" name="Mol. Phylogenet. Evol.">
        <title>Genome-scale phylogeny and comparative genomics of the fungal order Sordariales.</title>
        <authorList>
            <person name="Hensen N."/>
            <person name="Bonometti L."/>
            <person name="Westerberg I."/>
            <person name="Brannstrom I.O."/>
            <person name="Guillou S."/>
            <person name="Cros-Aarteil S."/>
            <person name="Calhoun S."/>
            <person name="Haridas S."/>
            <person name="Kuo A."/>
            <person name="Mondo S."/>
            <person name="Pangilinan J."/>
            <person name="Riley R."/>
            <person name="LaButti K."/>
            <person name="Andreopoulos B."/>
            <person name="Lipzen A."/>
            <person name="Chen C."/>
            <person name="Yan M."/>
            <person name="Daum C."/>
            <person name="Ng V."/>
            <person name="Clum A."/>
            <person name="Steindorff A."/>
            <person name="Ohm R.A."/>
            <person name="Martin F."/>
            <person name="Silar P."/>
            <person name="Natvig D.O."/>
            <person name="Lalanne C."/>
            <person name="Gautier V."/>
            <person name="Ament-Velasquez S.L."/>
            <person name="Kruys A."/>
            <person name="Hutchinson M.I."/>
            <person name="Powell A.J."/>
            <person name="Barry K."/>
            <person name="Miller A.N."/>
            <person name="Grigoriev I.V."/>
            <person name="Debuchy R."/>
            <person name="Gladieux P."/>
            <person name="Hiltunen Thoren M."/>
            <person name="Johannesson H."/>
        </authorList>
    </citation>
    <scope>NUCLEOTIDE SEQUENCE</scope>
    <source>
        <strain evidence="4">PSN293</strain>
    </source>
</reference>
<keyword evidence="5" id="KW-1185">Reference proteome</keyword>
<evidence type="ECO:0000259" key="3">
    <source>
        <dbReference type="PROSITE" id="PS50097"/>
    </source>
</evidence>
<accession>A0AAN6Y1I9</accession>
<feature type="region of interest" description="Disordered" evidence="2">
    <location>
        <begin position="1"/>
        <end position="44"/>
    </location>
</feature>
<dbReference type="SUPFAM" id="SSF54695">
    <property type="entry name" value="POZ domain"/>
    <property type="match status" value="1"/>
</dbReference>
<name>A0AAN6Y1I9_9PEZI</name>
<evidence type="ECO:0000313" key="5">
    <source>
        <dbReference type="Proteomes" id="UP001301769"/>
    </source>
</evidence>
<feature type="domain" description="BTB" evidence="3">
    <location>
        <begin position="445"/>
        <end position="513"/>
    </location>
</feature>
<dbReference type="InterPro" id="IPR000210">
    <property type="entry name" value="BTB/POZ_dom"/>
</dbReference>
<dbReference type="EMBL" id="MU858173">
    <property type="protein sequence ID" value="KAK4210508.1"/>
    <property type="molecule type" value="Genomic_DNA"/>
</dbReference>
<dbReference type="Gene3D" id="3.30.710.10">
    <property type="entry name" value="Potassium Channel Kv1.1, Chain A"/>
    <property type="match status" value="1"/>
</dbReference>
<sequence length="756" mass="85646">MEVATTPLPRRRRVRLATPATPTSLPSISSDSEMEDSPNELDRIQFDPDGDLTLLVGGNWVGPIRGPGDEDAPGEYLVCSRTLSRASMVFNKMLNGPFLEGRPKDGSGLKWVVRLPEDNPSASTVVLAIIHSRFDFLPYNMTPRELYYVLIFTDKYDMTKILQPWAARWMPSSRSFRESIDVLPLIAISWHLGARYELNWIARRMVAGCCADQNGDLVRPIGIPPNPSCIPLFPDGLMSQMARKRKEILAKSFAFIRVTLNRVAQSIRRIPYENCSCSPKRTHGDVERRPIACESIALSCIFSWLSETELSAIWPPYGPELTTCYPLSVNDLISRLHSVQFDIAEAAGHSSCLSPNLADDLVQYIRGLLREEGNLLTAVQDEFLEKQSDKVEIWDLVPIVSLNTPRPFLQFYVLTTVSKAQSRNAEYRRHGLYEQTIPTDSRPEGDLTLQVGQGNGARDYLVCSRTLARASPFFRALLYGPFLEGRHTDGRPWQVALTEDDPDAAETILQVVYALFDKPPNECRSSDATVDRLYAILVFVEKYDMRKVLRPWIQDMVPDVHTFQRSRNYPALITIVHELGLWEALDLLLRRLALDCSVNNESELIQPDGSPFRLSAMSLVYQQMVLDNIVGIREHFVESAFKLIREYIYLKDNLTDDFRVAFPEVDRAITSGQDSQALGSQYQGSVDQILRGFENAADNFCIPSEFHLLGPCLGIILRRLEDQILDHEINLSKVQEEYLEWRREESGHNQGSNSQV</sequence>
<reference evidence="4" key="2">
    <citation type="submission" date="2023-05" db="EMBL/GenBank/DDBJ databases">
        <authorList>
            <consortium name="Lawrence Berkeley National Laboratory"/>
            <person name="Steindorff A."/>
            <person name="Hensen N."/>
            <person name="Bonometti L."/>
            <person name="Westerberg I."/>
            <person name="Brannstrom I.O."/>
            <person name="Guillou S."/>
            <person name="Cros-Aarteil S."/>
            <person name="Calhoun S."/>
            <person name="Haridas S."/>
            <person name="Kuo A."/>
            <person name="Mondo S."/>
            <person name="Pangilinan J."/>
            <person name="Riley R."/>
            <person name="Labutti K."/>
            <person name="Andreopoulos B."/>
            <person name="Lipzen A."/>
            <person name="Chen C."/>
            <person name="Yanf M."/>
            <person name="Daum C."/>
            <person name="Ng V."/>
            <person name="Clum A."/>
            <person name="Ohm R."/>
            <person name="Martin F."/>
            <person name="Silar P."/>
            <person name="Natvig D."/>
            <person name="Lalanne C."/>
            <person name="Gautier V."/>
            <person name="Ament-Velasquez S.L."/>
            <person name="Kruys A."/>
            <person name="Hutchinson M.I."/>
            <person name="Powell A.J."/>
            <person name="Barry K."/>
            <person name="Miller A.N."/>
            <person name="Grigoriev I.V."/>
            <person name="Debuchy R."/>
            <person name="Gladieux P."/>
            <person name="Thoren M.H."/>
            <person name="Johannesson H."/>
        </authorList>
    </citation>
    <scope>NUCLEOTIDE SEQUENCE</scope>
    <source>
        <strain evidence="4">PSN293</strain>
    </source>
</reference>
<evidence type="ECO:0000313" key="4">
    <source>
        <dbReference type="EMBL" id="KAK4210508.1"/>
    </source>
</evidence>
<keyword evidence="1" id="KW-0175">Coiled coil</keyword>